<comment type="similarity">
    <text evidence="3 11">Belongs to the long-chain O-acyltransferase family.</text>
</comment>
<evidence type="ECO:0000256" key="7">
    <source>
        <dbReference type="ARBA" id="ARBA00022798"/>
    </source>
</evidence>
<dbReference type="GO" id="GO:0006071">
    <property type="term" value="P:glycerol metabolic process"/>
    <property type="evidence" value="ECO:0007669"/>
    <property type="project" value="UniProtKB-KW"/>
</dbReference>
<gene>
    <name evidence="14" type="primary">tgs</name>
    <name evidence="14" type="ORF">MHPYR_170038</name>
</gene>
<evidence type="ECO:0000256" key="10">
    <source>
        <dbReference type="ARBA" id="ARBA00048109"/>
    </source>
</evidence>
<dbReference type="InterPro" id="IPR014292">
    <property type="entry name" value="Acyl_transf_WS/DGAT"/>
</dbReference>
<evidence type="ECO:0000313" key="14">
    <source>
        <dbReference type="EMBL" id="SBS73482.1"/>
    </source>
</evidence>
<dbReference type="Pfam" id="PF06974">
    <property type="entry name" value="WS_DGAT_C"/>
    <property type="match status" value="1"/>
</dbReference>
<dbReference type="GO" id="GO:0051701">
    <property type="term" value="P:biological process involved in interaction with host"/>
    <property type="evidence" value="ECO:0007669"/>
    <property type="project" value="TreeGrafter"/>
</dbReference>
<evidence type="ECO:0000256" key="3">
    <source>
        <dbReference type="ARBA" id="ARBA00009587"/>
    </source>
</evidence>
<name>A0A1Y5P499_9MYCO</name>
<evidence type="ECO:0000256" key="8">
    <source>
        <dbReference type="ARBA" id="ARBA00023098"/>
    </source>
</evidence>
<dbReference type="EMBL" id="FLQS01000009">
    <property type="protein sequence ID" value="SBS73482.1"/>
    <property type="molecule type" value="Genomic_DNA"/>
</dbReference>
<evidence type="ECO:0000256" key="11">
    <source>
        <dbReference type="RuleBase" id="RU361241"/>
    </source>
</evidence>
<dbReference type="NCBIfam" id="TIGR02946">
    <property type="entry name" value="acyl_WS_DGAT"/>
    <property type="match status" value="1"/>
</dbReference>
<evidence type="ECO:0000256" key="1">
    <source>
        <dbReference type="ARBA" id="ARBA00004771"/>
    </source>
</evidence>
<dbReference type="InterPro" id="IPR004255">
    <property type="entry name" value="O-acyltransferase_WSD1_N"/>
</dbReference>
<dbReference type="GO" id="GO:0004144">
    <property type="term" value="F:diacylglycerol O-acyltransferase activity"/>
    <property type="evidence" value="ECO:0007669"/>
    <property type="project" value="UniProtKB-EC"/>
</dbReference>
<dbReference type="GO" id="GO:0071731">
    <property type="term" value="P:response to nitric oxide"/>
    <property type="evidence" value="ECO:0007669"/>
    <property type="project" value="TreeGrafter"/>
</dbReference>
<keyword evidence="7 11" id="KW-0319">Glycerol metabolism</keyword>
<organism evidence="14">
    <name type="scientific">uncultured Mycobacterium sp</name>
    <dbReference type="NCBI Taxonomy" id="171292"/>
    <lineage>
        <taxon>Bacteria</taxon>
        <taxon>Bacillati</taxon>
        <taxon>Actinomycetota</taxon>
        <taxon>Actinomycetes</taxon>
        <taxon>Mycobacteriales</taxon>
        <taxon>Mycobacteriaceae</taxon>
        <taxon>Mycobacterium</taxon>
        <taxon>environmental samples</taxon>
    </lineage>
</organism>
<evidence type="ECO:0000259" key="12">
    <source>
        <dbReference type="Pfam" id="PF03007"/>
    </source>
</evidence>
<proteinExistence type="inferred from homology"/>
<comment type="catalytic activity">
    <reaction evidence="10 11">
        <text>an acyl-CoA + a 1,2-diacyl-sn-glycerol = a triacyl-sn-glycerol + CoA</text>
        <dbReference type="Rhea" id="RHEA:10868"/>
        <dbReference type="ChEBI" id="CHEBI:17815"/>
        <dbReference type="ChEBI" id="CHEBI:57287"/>
        <dbReference type="ChEBI" id="CHEBI:58342"/>
        <dbReference type="ChEBI" id="CHEBI:64615"/>
        <dbReference type="EC" id="2.3.1.20"/>
    </reaction>
</comment>
<dbReference type="EC" id="2.3.1.20" evidence="4 11"/>
<evidence type="ECO:0000256" key="6">
    <source>
        <dbReference type="ARBA" id="ARBA00022679"/>
    </source>
</evidence>
<feature type="domain" description="O-acyltransferase WSD1 C-terminal" evidence="13">
    <location>
        <begin position="307"/>
        <end position="449"/>
    </location>
</feature>
<dbReference type="GO" id="GO:0019432">
    <property type="term" value="P:triglyceride biosynthetic process"/>
    <property type="evidence" value="ECO:0007669"/>
    <property type="project" value="UniProtKB-UniPathway"/>
</dbReference>
<feature type="domain" description="O-acyltransferase WSD1-like N-terminal" evidence="12">
    <location>
        <begin position="8"/>
        <end position="264"/>
    </location>
</feature>
<dbReference type="Pfam" id="PF03007">
    <property type="entry name" value="WS_DGAT_cat"/>
    <property type="match status" value="1"/>
</dbReference>
<keyword evidence="8 11" id="KW-0443">Lipid metabolism</keyword>
<dbReference type="GO" id="GO:0005886">
    <property type="term" value="C:plasma membrane"/>
    <property type="evidence" value="ECO:0007669"/>
    <property type="project" value="TreeGrafter"/>
</dbReference>
<keyword evidence="9 11" id="KW-0012">Acyltransferase</keyword>
<evidence type="ECO:0000259" key="13">
    <source>
        <dbReference type="Pfam" id="PF06974"/>
    </source>
</evidence>
<evidence type="ECO:0000256" key="4">
    <source>
        <dbReference type="ARBA" id="ARBA00013244"/>
    </source>
</evidence>
<dbReference type="InterPro" id="IPR023213">
    <property type="entry name" value="CAT-like_dom_sf"/>
</dbReference>
<dbReference type="UniPathway" id="UPA00282"/>
<comment type="pathway">
    <text evidence="2">Lipid metabolism.</text>
</comment>
<protein>
    <recommendedName>
        <fullName evidence="4 11">Diacylglycerol O-acyltransferase</fullName>
        <ecNumber evidence="4 11">2.3.1.20</ecNumber>
    </recommendedName>
</protein>
<keyword evidence="6 11" id="KW-0808">Transferase</keyword>
<dbReference type="GO" id="GO:0001666">
    <property type="term" value="P:response to hypoxia"/>
    <property type="evidence" value="ECO:0007669"/>
    <property type="project" value="TreeGrafter"/>
</dbReference>
<dbReference type="PANTHER" id="PTHR31650">
    <property type="entry name" value="O-ACYLTRANSFERASE (WSD1-LIKE) FAMILY PROTEIN"/>
    <property type="match status" value="1"/>
</dbReference>
<evidence type="ECO:0000256" key="5">
    <source>
        <dbReference type="ARBA" id="ARBA00022516"/>
    </source>
</evidence>
<dbReference type="InterPro" id="IPR045034">
    <property type="entry name" value="O-acyltransferase_WSD1-like"/>
</dbReference>
<sequence>MAGKVTHLTTLDAGFLQIEDTDHHVSLAIGAVAVLEGPAPEFGVALETMGPRCLANPRATQVLRTHPLDLTAPEWVDDPTFDLNHHVRRTALPHPGDDAELYAEVASIMERRLDRDRPLWECWVIEGLADDRWAVLIKVHHALADGIAATNLLTGLCDDANVASFAGSIGAARHQGGRPGPPLPSSNPLNWLGDSVRFGLSAGKMVLRAAAGAAEITASMLRPAARSSFTGPVGDLRRYSSAVVKLRDVDEIAHTFGTTINDVALAAVADSYRAALLRRGEQPRPDSLRTLVPVSVRATEAMDVSDNRVSLMLPLLPVDVADPLQRLRTVHDRLEVAKSSGQRQAGSILVWATNLIPFPVTAWTVRLLSRLPQRSVVTVVTNVPGPRQPLIVMGRKVVRLLPVPPIAAGLRTGIAILSYADELAFGLVVDFDTAPDVDELAIGIERGVQRLYRLAKAGGQPPRKGDLLLSSDG</sequence>
<keyword evidence="5 11" id="KW-0444">Lipid biosynthesis</keyword>
<dbReference type="InterPro" id="IPR009721">
    <property type="entry name" value="O-acyltransferase_WSD1_C"/>
</dbReference>
<accession>A0A1Y5P499</accession>
<dbReference type="SUPFAM" id="SSF52777">
    <property type="entry name" value="CoA-dependent acyltransferases"/>
    <property type="match status" value="1"/>
</dbReference>
<reference evidence="14" key="1">
    <citation type="submission" date="2016-03" db="EMBL/GenBank/DDBJ databases">
        <authorList>
            <person name="Ploux O."/>
        </authorList>
    </citation>
    <scope>NUCLEOTIDE SEQUENCE</scope>
    <source>
        <strain evidence="14">UC10</strain>
    </source>
</reference>
<dbReference type="AlphaFoldDB" id="A0A1Y5P499"/>
<evidence type="ECO:0000256" key="9">
    <source>
        <dbReference type="ARBA" id="ARBA00023315"/>
    </source>
</evidence>
<evidence type="ECO:0000256" key="2">
    <source>
        <dbReference type="ARBA" id="ARBA00005189"/>
    </source>
</evidence>
<dbReference type="Gene3D" id="3.30.559.10">
    <property type="entry name" value="Chloramphenicol acetyltransferase-like domain"/>
    <property type="match status" value="1"/>
</dbReference>
<comment type="pathway">
    <text evidence="1 11">Glycerolipid metabolism; triacylglycerol biosynthesis.</text>
</comment>
<dbReference type="PANTHER" id="PTHR31650:SF1">
    <property type="entry name" value="WAX ESTER SYNTHASE_DIACYLGLYCEROL ACYLTRANSFERASE 4-RELATED"/>
    <property type="match status" value="1"/>
</dbReference>